<protein>
    <submittedName>
        <fullName evidence="1">Uncharacterized protein</fullName>
    </submittedName>
</protein>
<gene>
    <name evidence="1" type="ORF">AMQ84_19230</name>
</gene>
<keyword evidence="2" id="KW-1185">Reference proteome</keyword>
<dbReference type="AlphaFoldDB" id="A0A132TUM7"/>
<name>A0A132TUM7_9BACL</name>
<proteinExistence type="predicted"/>
<comment type="caution">
    <text evidence="1">The sequence shown here is derived from an EMBL/GenBank/DDBJ whole genome shotgun (WGS) entry which is preliminary data.</text>
</comment>
<dbReference type="PATRIC" id="fig|483937.3.peg.952"/>
<accession>A0A132TUM7</accession>
<organism evidence="1 2">
    <name type="scientific">Paenibacillus riograndensis</name>
    <dbReference type="NCBI Taxonomy" id="483937"/>
    <lineage>
        <taxon>Bacteria</taxon>
        <taxon>Bacillati</taxon>
        <taxon>Bacillota</taxon>
        <taxon>Bacilli</taxon>
        <taxon>Bacillales</taxon>
        <taxon>Paenibacillaceae</taxon>
        <taxon>Paenibacillus</taxon>
        <taxon>Paenibacillus sonchi group</taxon>
    </lineage>
</organism>
<evidence type="ECO:0000313" key="2">
    <source>
        <dbReference type="Proteomes" id="UP000070475"/>
    </source>
</evidence>
<reference evidence="1 2" key="1">
    <citation type="submission" date="2015-08" db="EMBL/GenBank/DDBJ databases">
        <title>Genomes of Paenibacillus riograndensis.</title>
        <authorList>
            <person name="Sant'Anna F.H."/>
            <person name="Souza R."/>
            <person name="Ambrosini A."/>
            <person name="Bach E."/>
            <person name="Fernandes G."/>
            <person name="Balsanelli E."/>
            <person name="Baura V.A."/>
            <person name="Pedrosa F.O."/>
            <person name="Souza E.M."/>
            <person name="Passaglia L."/>
        </authorList>
    </citation>
    <scope>NUCLEOTIDE SEQUENCE [LARGE SCALE GENOMIC DNA]</scope>
    <source>
        <strain evidence="1 2">CAS34</strain>
    </source>
</reference>
<evidence type="ECO:0000313" key="1">
    <source>
        <dbReference type="EMBL" id="KWX74992.1"/>
    </source>
</evidence>
<sequence>MPADNRVMCIFTELKEINRLRYARKDFVPDLGQNHIKSHTFEVKIITMLKIRHFFGKIFTHKEEFQCIINLKFTEKLRE</sequence>
<dbReference type="Proteomes" id="UP000070475">
    <property type="component" value="Unassembled WGS sequence"/>
</dbReference>
<dbReference type="EMBL" id="LIRB01000137">
    <property type="protein sequence ID" value="KWX74992.1"/>
    <property type="molecule type" value="Genomic_DNA"/>
</dbReference>